<dbReference type="PIRSF" id="PIRSF006806">
    <property type="entry name" value="FTHF_cligase"/>
    <property type="match status" value="1"/>
</dbReference>
<sequence>MRTEVLAELDQLTPTTKMAQVKVLLSELEGLPAWKNAKTIGVTYSVPVELPTLPIIMAAWAEGKRVTLPKVMPHRQLAFFEYDVQTPLIQNDFGLSEPVESSAVVPEDIDLLIVPGLRFAADTQLRLGFGGGYYDRFLAKFAGVTLSMALPEMVVPTADWPIEKFDQAVDILLKK</sequence>
<dbReference type="Proteomes" id="UP000292886">
    <property type="component" value="Chromosome"/>
</dbReference>
<keyword evidence="2 4" id="KW-0547">Nucleotide-binding</keyword>
<dbReference type="Pfam" id="PF01812">
    <property type="entry name" value="5-FTHF_cyc-lig"/>
    <property type="match status" value="1"/>
</dbReference>
<dbReference type="EMBL" id="CP037940">
    <property type="protein sequence ID" value="QBO37504.1"/>
    <property type="molecule type" value="Genomic_DNA"/>
</dbReference>
<reference evidence="7" key="1">
    <citation type="submission" date="2019-03" db="EMBL/GenBank/DDBJ databases">
        <title>Weissella sp. 26KH-42 Genome sequencing.</title>
        <authorList>
            <person name="Heo J."/>
            <person name="Kim S.-J."/>
            <person name="Kim J.-S."/>
            <person name="Hong S.-B."/>
            <person name="Kwon S.-W."/>
        </authorList>
    </citation>
    <scope>NUCLEOTIDE SEQUENCE [LARGE SCALE GENOMIC DNA]</scope>
    <source>
        <strain evidence="7">26KH-42</strain>
    </source>
</reference>
<dbReference type="GO" id="GO:0030272">
    <property type="term" value="F:5-formyltetrahydrofolate cyclo-ligase activity"/>
    <property type="evidence" value="ECO:0007669"/>
    <property type="project" value="UniProtKB-EC"/>
</dbReference>
<dbReference type="SUPFAM" id="SSF100950">
    <property type="entry name" value="NagB/RpiA/CoA transferase-like"/>
    <property type="match status" value="1"/>
</dbReference>
<dbReference type="NCBIfam" id="TIGR02727">
    <property type="entry name" value="MTHFS_bact"/>
    <property type="match status" value="1"/>
</dbReference>
<dbReference type="EC" id="6.3.3.2" evidence="5"/>
<dbReference type="Gene3D" id="3.40.50.10420">
    <property type="entry name" value="NagB/RpiA/CoA transferase-like"/>
    <property type="match status" value="1"/>
</dbReference>
<dbReference type="InterPro" id="IPR024185">
    <property type="entry name" value="FTHF_cligase-like_sf"/>
</dbReference>
<name>A0A4P6YXB0_9LACO</name>
<evidence type="ECO:0000313" key="6">
    <source>
        <dbReference type="EMBL" id="QBO37504.1"/>
    </source>
</evidence>
<evidence type="ECO:0000256" key="5">
    <source>
        <dbReference type="RuleBase" id="RU361279"/>
    </source>
</evidence>
<accession>A0A4P6YXB0</accession>
<comment type="cofactor">
    <cofactor evidence="5">
        <name>Mg(2+)</name>
        <dbReference type="ChEBI" id="CHEBI:18420"/>
    </cofactor>
</comment>
<evidence type="ECO:0000256" key="4">
    <source>
        <dbReference type="PIRSR" id="PIRSR006806-1"/>
    </source>
</evidence>
<dbReference type="GO" id="GO:0009396">
    <property type="term" value="P:folic acid-containing compound biosynthetic process"/>
    <property type="evidence" value="ECO:0007669"/>
    <property type="project" value="TreeGrafter"/>
</dbReference>
<comment type="catalytic activity">
    <reaction evidence="5">
        <text>(6S)-5-formyl-5,6,7,8-tetrahydrofolate + ATP = (6R)-5,10-methenyltetrahydrofolate + ADP + phosphate</text>
        <dbReference type="Rhea" id="RHEA:10488"/>
        <dbReference type="ChEBI" id="CHEBI:30616"/>
        <dbReference type="ChEBI" id="CHEBI:43474"/>
        <dbReference type="ChEBI" id="CHEBI:57455"/>
        <dbReference type="ChEBI" id="CHEBI:57457"/>
        <dbReference type="ChEBI" id="CHEBI:456216"/>
        <dbReference type="EC" id="6.3.3.2"/>
    </reaction>
</comment>
<keyword evidence="5" id="KW-0460">Magnesium</keyword>
<dbReference type="GO" id="GO:0005524">
    <property type="term" value="F:ATP binding"/>
    <property type="evidence" value="ECO:0007669"/>
    <property type="project" value="UniProtKB-KW"/>
</dbReference>
<dbReference type="GO" id="GO:0046872">
    <property type="term" value="F:metal ion binding"/>
    <property type="evidence" value="ECO:0007669"/>
    <property type="project" value="UniProtKB-KW"/>
</dbReference>
<evidence type="ECO:0000256" key="1">
    <source>
        <dbReference type="ARBA" id="ARBA00010638"/>
    </source>
</evidence>
<dbReference type="GO" id="GO:0035999">
    <property type="term" value="P:tetrahydrofolate interconversion"/>
    <property type="evidence" value="ECO:0007669"/>
    <property type="project" value="TreeGrafter"/>
</dbReference>
<keyword evidence="5" id="KW-0479">Metal-binding</keyword>
<evidence type="ECO:0000256" key="3">
    <source>
        <dbReference type="ARBA" id="ARBA00022840"/>
    </source>
</evidence>
<dbReference type="InterPro" id="IPR037171">
    <property type="entry name" value="NagB/RpiA_transferase-like"/>
</dbReference>
<dbReference type="PANTHER" id="PTHR23407">
    <property type="entry name" value="ATPASE INHIBITOR/5-FORMYLTETRAHYDROFOLATE CYCLO-LIGASE"/>
    <property type="match status" value="1"/>
</dbReference>
<dbReference type="PANTHER" id="PTHR23407:SF1">
    <property type="entry name" value="5-FORMYLTETRAHYDROFOLATE CYCLO-LIGASE"/>
    <property type="match status" value="1"/>
</dbReference>
<keyword evidence="6" id="KW-0436">Ligase</keyword>
<dbReference type="InterPro" id="IPR002698">
    <property type="entry name" value="FTHF_cligase"/>
</dbReference>
<keyword evidence="3 4" id="KW-0067">ATP-binding</keyword>
<dbReference type="OrthoDB" id="9801938at2"/>
<gene>
    <name evidence="6" type="ORF">EQG49_10645</name>
</gene>
<keyword evidence="7" id="KW-1185">Reference proteome</keyword>
<dbReference type="KEGG" id="wei:EQG49_10645"/>
<comment type="similarity">
    <text evidence="1 5">Belongs to the 5-formyltetrahydrofolate cyclo-ligase family.</text>
</comment>
<proteinExistence type="inferred from homology"/>
<feature type="binding site" evidence="4">
    <location>
        <begin position="126"/>
        <end position="134"/>
    </location>
    <ligand>
        <name>ATP</name>
        <dbReference type="ChEBI" id="CHEBI:30616"/>
    </ligand>
</feature>
<evidence type="ECO:0000256" key="2">
    <source>
        <dbReference type="ARBA" id="ARBA00022741"/>
    </source>
</evidence>
<evidence type="ECO:0000313" key="7">
    <source>
        <dbReference type="Proteomes" id="UP000292886"/>
    </source>
</evidence>
<dbReference type="AlphaFoldDB" id="A0A4P6YXB0"/>
<protein>
    <recommendedName>
        <fullName evidence="5">5-formyltetrahydrofolate cyclo-ligase</fullName>
        <ecNumber evidence="5">6.3.3.2</ecNumber>
    </recommendedName>
</protein>
<organism evidence="6 7">
    <name type="scientific">Periweissella cryptocerci</name>
    <dbReference type="NCBI Taxonomy" id="2506420"/>
    <lineage>
        <taxon>Bacteria</taxon>
        <taxon>Bacillati</taxon>
        <taxon>Bacillota</taxon>
        <taxon>Bacilli</taxon>
        <taxon>Lactobacillales</taxon>
        <taxon>Lactobacillaceae</taxon>
        <taxon>Periweissella</taxon>
    </lineage>
</organism>
<feature type="binding site" evidence="4">
    <location>
        <position position="49"/>
    </location>
    <ligand>
        <name>substrate</name>
    </ligand>
</feature>